<keyword evidence="2" id="KW-1185">Reference proteome</keyword>
<gene>
    <name evidence="1" type="ORF">PSON_ATCC_30995.1.T1750003</name>
</gene>
<sequence length="91" mass="10456">MDGNEDEWRILFHGTLNQFVASLLKNGLNKGQQMLILIAKSKIIQKKLCKGIYFSGKSQVCLKYARPIYIGNESFKVLFMSRVNPQKIKMC</sequence>
<dbReference type="PANTHER" id="PTHR36649">
    <property type="entry name" value="UBIQUITIN-LIKE DOMAIN-CONTAINING PROTEIN"/>
    <property type="match status" value="1"/>
</dbReference>
<organism evidence="1 2">
    <name type="scientific">Paramecium sonneborni</name>
    <dbReference type="NCBI Taxonomy" id="65129"/>
    <lineage>
        <taxon>Eukaryota</taxon>
        <taxon>Sar</taxon>
        <taxon>Alveolata</taxon>
        <taxon>Ciliophora</taxon>
        <taxon>Intramacronucleata</taxon>
        <taxon>Oligohymenophorea</taxon>
        <taxon>Peniculida</taxon>
        <taxon>Parameciidae</taxon>
        <taxon>Paramecium</taxon>
    </lineage>
</organism>
<dbReference type="PANTHER" id="PTHR36649:SF28">
    <property type="entry name" value="UBIQUITIN-LIKE DOMAIN-CONTAINING PROTEIN"/>
    <property type="match status" value="1"/>
</dbReference>
<dbReference type="EMBL" id="CAJJDN010000175">
    <property type="protein sequence ID" value="CAD8127280.1"/>
    <property type="molecule type" value="Genomic_DNA"/>
</dbReference>
<accession>A0A8S1RJQ5</accession>
<dbReference type="OrthoDB" id="428577at2759"/>
<reference evidence="1" key="1">
    <citation type="submission" date="2021-01" db="EMBL/GenBank/DDBJ databases">
        <authorList>
            <consortium name="Genoscope - CEA"/>
            <person name="William W."/>
        </authorList>
    </citation>
    <scope>NUCLEOTIDE SEQUENCE</scope>
</reference>
<dbReference type="Proteomes" id="UP000692954">
    <property type="component" value="Unassembled WGS sequence"/>
</dbReference>
<dbReference type="AlphaFoldDB" id="A0A8S1RJQ5"/>
<name>A0A8S1RJQ5_9CILI</name>
<protein>
    <submittedName>
        <fullName evidence="1">Uncharacterized protein</fullName>
    </submittedName>
</protein>
<evidence type="ECO:0000313" key="2">
    <source>
        <dbReference type="Proteomes" id="UP000692954"/>
    </source>
</evidence>
<evidence type="ECO:0000313" key="1">
    <source>
        <dbReference type="EMBL" id="CAD8127280.1"/>
    </source>
</evidence>
<proteinExistence type="predicted"/>
<comment type="caution">
    <text evidence="1">The sequence shown here is derived from an EMBL/GenBank/DDBJ whole genome shotgun (WGS) entry which is preliminary data.</text>
</comment>